<gene>
    <name evidence="3" type="ORF">COW96_01070</name>
</gene>
<dbReference type="PANTHER" id="PTHR21198">
    <property type="entry name" value="GLUTAMATE RACEMASE"/>
    <property type="match status" value="1"/>
</dbReference>
<sequence>MMKKTIGIIGGMGPEGTADLYMKIIKYYQINFGAKYDKDFPEIFIDSIPIPDVVESLENEKITLSMLITATKKLQNVGCNFIVIACNAIQFLLKLLQREVKIPILGIATTTAQYLMNKNICKIGILATSTTITKQVYNQELREKGITLIKPDNQEQLMLTEVIMNQLAGKTSRLDKGKLIKIIVSMKKRGAEAVLIACTDLPMIVNQINTDIKLIDCTQIYADEAARFANSS</sequence>
<evidence type="ECO:0000313" key="4">
    <source>
        <dbReference type="Proteomes" id="UP000230802"/>
    </source>
</evidence>
<reference evidence="3 4" key="1">
    <citation type="submission" date="2017-09" db="EMBL/GenBank/DDBJ databases">
        <title>Depth-based differentiation of microbial function through sediment-hosted aquifers and enrichment of novel symbionts in the deep terrestrial subsurface.</title>
        <authorList>
            <person name="Probst A.J."/>
            <person name="Ladd B."/>
            <person name="Jarett J.K."/>
            <person name="Geller-Mcgrath D.E."/>
            <person name="Sieber C.M."/>
            <person name="Emerson J.B."/>
            <person name="Anantharaman K."/>
            <person name="Thomas B.C."/>
            <person name="Malmstrom R."/>
            <person name="Stieglmeier M."/>
            <person name="Klingl A."/>
            <person name="Woyke T."/>
            <person name="Ryan C.M."/>
            <person name="Banfield J.F."/>
        </authorList>
    </citation>
    <scope>NUCLEOTIDE SEQUENCE [LARGE SCALE GENOMIC DNA]</scope>
    <source>
        <strain evidence="3">CG22_combo_CG10-13_8_21_14_all_33_16</strain>
    </source>
</reference>
<protein>
    <recommendedName>
        <fullName evidence="5">Aspartate racemase</fullName>
    </recommendedName>
</protein>
<dbReference type="Proteomes" id="UP000230802">
    <property type="component" value="Unassembled WGS sequence"/>
</dbReference>
<proteinExistence type="inferred from homology"/>
<dbReference type="AlphaFoldDB" id="A0A2H0C451"/>
<organism evidence="3 4">
    <name type="scientific">Candidatus Roizmanbacteria bacterium CG22_combo_CG10-13_8_21_14_all_33_16</name>
    <dbReference type="NCBI Taxonomy" id="1974859"/>
    <lineage>
        <taxon>Bacteria</taxon>
        <taxon>Candidatus Roizmaniibacteriota</taxon>
    </lineage>
</organism>
<dbReference type="InterPro" id="IPR004380">
    <property type="entry name" value="Asp_race"/>
</dbReference>
<dbReference type="GO" id="GO:0047661">
    <property type="term" value="F:amino-acid racemase activity"/>
    <property type="evidence" value="ECO:0007669"/>
    <property type="project" value="InterPro"/>
</dbReference>
<dbReference type="InterPro" id="IPR001920">
    <property type="entry name" value="Asp/Glu_race"/>
</dbReference>
<keyword evidence="2" id="KW-0413">Isomerase</keyword>
<comment type="caution">
    <text evidence="3">The sequence shown here is derived from an EMBL/GenBank/DDBJ whole genome shotgun (WGS) entry which is preliminary data.</text>
</comment>
<comment type="similarity">
    <text evidence="1">Belongs to the aspartate/glutamate racemases family.</text>
</comment>
<dbReference type="EMBL" id="PCTD01000043">
    <property type="protein sequence ID" value="PIP64705.1"/>
    <property type="molecule type" value="Genomic_DNA"/>
</dbReference>
<evidence type="ECO:0000256" key="2">
    <source>
        <dbReference type="ARBA" id="ARBA00023235"/>
    </source>
</evidence>
<dbReference type="Pfam" id="PF01177">
    <property type="entry name" value="Asp_Glu_race"/>
    <property type="match status" value="1"/>
</dbReference>
<name>A0A2H0C451_9BACT</name>
<dbReference type="InterPro" id="IPR015942">
    <property type="entry name" value="Asp/Glu/hydantoin_racemase"/>
</dbReference>
<evidence type="ECO:0000313" key="3">
    <source>
        <dbReference type="EMBL" id="PIP64705.1"/>
    </source>
</evidence>
<dbReference type="Gene3D" id="3.40.50.1860">
    <property type="match status" value="2"/>
</dbReference>
<dbReference type="NCBIfam" id="TIGR00035">
    <property type="entry name" value="asp_race"/>
    <property type="match status" value="1"/>
</dbReference>
<accession>A0A2H0C451</accession>
<evidence type="ECO:0008006" key="5">
    <source>
        <dbReference type="Google" id="ProtNLM"/>
    </source>
</evidence>
<dbReference type="SUPFAM" id="SSF53681">
    <property type="entry name" value="Aspartate/glutamate racemase"/>
    <property type="match status" value="2"/>
</dbReference>
<evidence type="ECO:0000256" key="1">
    <source>
        <dbReference type="ARBA" id="ARBA00007847"/>
    </source>
</evidence>
<dbReference type="PANTHER" id="PTHR21198:SF7">
    <property type="entry name" value="ASPARTATE-GLUTAMATE RACEMASE FAMILY"/>
    <property type="match status" value="1"/>
</dbReference>